<gene>
    <name evidence="2" type="ORF">NN4_09870</name>
</gene>
<evidence type="ECO:0000259" key="1">
    <source>
        <dbReference type="Pfam" id="PF12867"/>
    </source>
</evidence>
<reference evidence="2 3" key="1">
    <citation type="submission" date="2019-07" db="EMBL/GenBank/DDBJ databases">
        <title>Whole genome shotgun sequence of Nocardia ninae NBRC 108245.</title>
        <authorList>
            <person name="Hosoyama A."/>
            <person name="Uohara A."/>
            <person name="Ohji S."/>
            <person name="Ichikawa N."/>
        </authorList>
    </citation>
    <scope>NUCLEOTIDE SEQUENCE [LARGE SCALE GENOMIC DNA]</scope>
    <source>
        <strain evidence="2 3">NBRC 108245</strain>
    </source>
</reference>
<organism evidence="2 3">
    <name type="scientific">Nocardia ninae NBRC 108245</name>
    <dbReference type="NCBI Taxonomy" id="1210091"/>
    <lineage>
        <taxon>Bacteria</taxon>
        <taxon>Bacillati</taxon>
        <taxon>Actinomycetota</taxon>
        <taxon>Actinomycetes</taxon>
        <taxon>Mycobacteriales</taxon>
        <taxon>Nocardiaceae</taxon>
        <taxon>Nocardia</taxon>
    </lineage>
</organism>
<dbReference type="SUPFAM" id="SSF109854">
    <property type="entry name" value="DinB/YfiT-like putative metalloenzymes"/>
    <property type="match status" value="1"/>
</dbReference>
<dbReference type="EMBL" id="BJXA01000003">
    <property type="protein sequence ID" value="GEM36468.1"/>
    <property type="molecule type" value="Genomic_DNA"/>
</dbReference>
<protein>
    <recommendedName>
        <fullName evidence="1">DinB-like domain-containing protein</fullName>
    </recommendedName>
</protein>
<evidence type="ECO:0000313" key="2">
    <source>
        <dbReference type="EMBL" id="GEM36468.1"/>
    </source>
</evidence>
<dbReference type="Proteomes" id="UP000321424">
    <property type="component" value="Unassembled WGS sequence"/>
</dbReference>
<feature type="domain" description="DinB-like" evidence="1">
    <location>
        <begin position="12"/>
        <end position="170"/>
    </location>
</feature>
<accession>A0A511M8M2</accession>
<dbReference type="InterPro" id="IPR024775">
    <property type="entry name" value="DinB-like"/>
</dbReference>
<comment type="caution">
    <text evidence="2">The sequence shown here is derived from an EMBL/GenBank/DDBJ whole genome shotgun (WGS) entry which is preliminary data.</text>
</comment>
<dbReference type="InterPro" id="IPR034660">
    <property type="entry name" value="DinB/YfiT-like"/>
</dbReference>
<evidence type="ECO:0000313" key="3">
    <source>
        <dbReference type="Proteomes" id="UP000321424"/>
    </source>
</evidence>
<sequence>MAEIDRSPIHAELERVRADLHRLLDSAMPADFDRVSDGTRWTNEQLLFHMVFGYMVVQRLLILMRLFDRLPPRISRGYARLLDAGTRPFHWVNYHGSCAAGRVYNRGRMGAKLDRVIASLHRRLDSASERDMARGMYFPTRWDPFFTEYMTLTDLFHYPAQHYDFHRNQLTITGRTGRQP</sequence>
<name>A0A511M8M2_9NOCA</name>
<dbReference type="AlphaFoldDB" id="A0A511M8M2"/>
<keyword evidence="3" id="KW-1185">Reference proteome</keyword>
<proteinExistence type="predicted"/>
<dbReference type="RefSeq" id="WP_186818267.1">
    <property type="nucleotide sequence ID" value="NZ_BJXA01000003.1"/>
</dbReference>
<dbReference type="Pfam" id="PF12867">
    <property type="entry name" value="DinB_2"/>
    <property type="match status" value="1"/>
</dbReference>
<dbReference type="Gene3D" id="1.20.120.450">
    <property type="entry name" value="dinb family like domain"/>
    <property type="match status" value="1"/>
</dbReference>